<evidence type="ECO:0000259" key="6">
    <source>
        <dbReference type="Pfam" id="PF07980"/>
    </source>
</evidence>
<evidence type="ECO:0000256" key="1">
    <source>
        <dbReference type="ARBA" id="ARBA00004442"/>
    </source>
</evidence>
<dbReference type="PROSITE" id="PS51257">
    <property type="entry name" value="PROKAR_LIPOPROTEIN"/>
    <property type="match status" value="1"/>
</dbReference>
<sequence>MKFNNKFLHIALGGFLALTGCNKDVLDRPPLTSYIDGDNFWRDENDVRLFANGFLQNYFVGYNSAWGTDYTPVRGYTFSDDLTSNSTQANFENIIPSSRFATSETVSMLTQYSGPTWNFAWVRKANIFIARLDKYGKERLAEGAYKHWTALARFYRGFEYARLVSVFGDVPYYEQELVDTDLPLLYKDRDDRGVVMDKVYDDFRYALDNIRAEDGKLNINKYTVAAMISRLMLFEGSFQKFHNLDKTRAEKYLKMAVEASEIVMNSNKYSFSSDFKSLFASEDLSTNKEVIYYRVYDQALGVMHHVGSYQNGIETQSTAANLNLIKSFLCSDGNTFDNSGLENAKSFSIANLVKSRDPRFEASFVDKAKTVASSLFYGNKFVSRTGMDLRSSDPNYTKWNSNTNTSDAPVLRLAEVALNWVEAKQLLAENYGGAALTQADLDKSINALRNRPLDEAAIAKGVQKLAPLKLASLPNDPNKDADVSALMWEIRRERRVEFVFEHTRLLDLKRWKKIDYMNFDRNPDYFLGAWVNVKQETPTFLTKSYEKVLKVRKESGEIVTYDGTNADDLVGYFVIQSARNRNQFGQEVYLAPIGQAQIVEYEQKGYKLSQTKNW</sequence>
<reference evidence="7" key="1">
    <citation type="submission" date="2021-03" db="EMBL/GenBank/DDBJ databases">
        <authorList>
            <person name="Lu T."/>
            <person name="Wang Q."/>
            <person name="Han X."/>
        </authorList>
    </citation>
    <scope>NUCLEOTIDE SEQUENCE</scope>
    <source>
        <strain evidence="7">WQ 2009</strain>
    </source>
</reference>
<dbReference type="InterPro" id="IPR012944">
    <property type="entry name" value="SusD_RagB_dom"/>
</dbReference>
<evidence type="ECO:0000256" key="4">
    <source>
        <dbReference type="ARBA" id="ARBA00023136"/>
    </source>
</evidence>
<dbReference type="AlphaFoldDB" id="A0A8T4HDB7"/>
<evidence type="ECO:0000313" key="7">
    <source>
        <dbReference type="EMBL" id="MBP3943367.1"/>
    </source>
</evidence>
<feature type="domain" description="RagB/SusD" evidence="6">
    <location>
        <begin position="319"/>
        <end position="601"/>
    </location>
</feature>
<comment type="caution">
    <text evidence="7">The sequence shown here is derived from an EMBL/GenBank/DDBJ whole genome shotgun (WGS) entry which is preliminary data.</text>
</comment>
<dbReference type="InterPro" id="IPR011990">
    <property type="entry name" value="TPR-like_helical_dom_sf"/>
</dbReference>
<dbReference type="EMBL" id="JAGKSB010000007">
    <property type="protein sequence ID" value="MBP3943367.1"/>
    <property type="molecule type" value="Genomic_DNA"/>
</dbReference>
<name>A0A8T4HDB7_9SPHI</name>
<dbReference type="GO" id="GO:0009279">
    <property type="term" value="C:cell outer membrane"/>
    <property type="evidence" value="ECO:0007669"/>
    <property type="project" value="UniProtKB-SubCell"/>
</dbReference>
<keyword evidence="8" id="KW-1185">Reference proteome</keyword>
<evidence type="ECO:0000256" key="3">
    <source>
        <dbReference type="ARBA" id="ARBA00022729"/>
    </source>
</evidence>
<protein>
    <submittedName>
        <fullName evidence="7">RagB/SusD family nutrient uptake outer membrane protein</fullName>
    </submittedName>
</protein>
<dbReference type="SUPFAM" id="SSF48452">
    <property type="entry name" value="TPR-like"/>
    <property type="match status" value="1"/>
</dbReference>
<dbReference type="RefSeq" id="WP_353546860.1">
    <property type="nucleotide sequence ID" value="NZ_JAGKSB010000007.1"/>
</dbReference>
<gene>
    <name evidence="7" type="ORF">J5U18_07305</name>
</gene>
<comment type="subcellular location">
    <subcellularLocation>
        <location evidence="1">Cell outer membrane</location>
    </subcellularLocation>
</comment>
<comment type="similarity">
    <text evidence="2">Belongs to the SusD family.</text>
</comment>
<dbReference type="Pfam" id="PF07980">
    <property type="entry name" value="SusD_RagB"/>
    <property type="match status" value="1"/>
</dbReference>
<dbReference type="Proteomes" id="UP000679691">
    <property type="component" value="Unassembled WGS sequence"/>
</dbReference>
<proteinExistence type="inferred from homology"/>
<evidence type="ECO:0000256" key="5">
    <source>
        <dbReference type="ARBA" id="ARBA00023237"/>
    </source>
</evidence>
<dbReference type="Gene3D" id="1.25.40.390">
    <property type="match status" value="1"/>
</dbReference>
<organism evidence="7 8">
    <name type="scientific">Rhinopithecimicrobium faecis</name>
    <dbReference type="NCBI Taxonomy" id="2820698"/>
    <lineage>
        <taxon>Bacteria</taxon>
        <taxon>Pseudomonadati</taxon>
        <taxon>Bacteroidota</taxon>
        <taxon>Sphingobacteriia</taxon>
        <taxon>Sphingobacteriales</taxon>
        <taxon>Sphingobacteriaceae</taxon>
        <taxon>Rhinopithecimicrobium</taxon>
    </lineage>
</organism>
<keyword evidence="3" id="KW-0732">Signal</keyword>
<keyword evidence="4" id="KW-0472">Membrane</keyword>
<evidence type="ECO:0000256" key="2">
    <source>
        <dbReference type="ARBA" id="ARBA00006275"/>
    </source>
</evidence>
<accession>A0A8T4HDB7</accession>
<evidence type="ECO:0000313" key="8">
    <source>
        <dbReference type="Proteomes" id="UP000679691"/>
    </source>
</evidence>
<keyword evidence="5" id="KW-0998">Cell outer membrane</keyword>